<protein>
    <recommendedName>
        <fullName evidence="3">SMP-30/Gluconolactonase/LRE-like region domain-containing protein</fullName>
    </recommendedName>
</protein>
<comment type="caution">
    <text evidence="1">The sequence shown here is derived from an EMBL/GenBank/DDBJ whole genome shotgun (WGS) entry which is preliminary data.</text>
</comment>
<dbReference type="AlphaFoldDB" id="A0A1Z5JMM2"/>
<dbReference type="EMBL" id="BDSP01000089">
    <property type="protein sequence ID" value="GAX15234.1"/>
    <property type="molecule type" value="Genomic_DNA"/>
</dbReference>
<proteinExistence type="predicted"/>
<evidence type="ECO:0000313" key="2">
    <source>
        <dbReference type="Proteomes" id="UP000198406"/>
    </source>
</evidence>
<sequence>MAPDKITLHGDYGNGGHKWHGASAAPDGTNVSVPANADSVHFVEPSDPEPILTEVTNDAIQTGRHRTGGKYKYMGAMTGMDGKVYCFPSGSEYVLQVDTATRTVRNIGLNIFNEQMERICQNKWQNGLTLKHKRMVFAIPLGAESVLQIDYRSEDVTTWPLPCPVQGLAKWEGGVVASNGVIYCVRNNSKAALRIEAPFVDVDPYAKKPQDEERLLVFVYNCGIPTLKSSAHRVEVCTVQANTRSKSQTSDG</sequence>
<reference evidence="1 2" key="1">
    <citation type="journal article" date="2015" name="Plant Cell">
        <title>Oil accumulation by the oleaginous diatom Fistulifera solaris as revealed by the genome and transcriptome.</title>
        <authorList>
            <person name="Tanaka T."/>
            <person name="Maeda Y."/>
            <person name="Veluchamy A."/>
            <person name="Tanaka M."/>
            <person name="Abida H."/>
            <person name="Marechal E."/>
            <person name="Bowler C."/>
            <person name="Muto M."/>
            <person name="Sunaga Y."/>
            <person name="Tanaka M."/>
            <person name="Yoshino T."/>
            <person name="Taniguchi T."/>
            <person name="Fukuda Y."/>
            <person name="Nemoto M."/>
            <person name="Matsumoto M."/>
            <person name="Wong P.S."/>
            <person name="Aburatani S."/>
            <person name="Fujibuchi W."/>
        </authorList>
    </citation>
    <scope>NUCLEOTIDE SEQUENCE [LARGE SCALE GENOMIC DNA]</scope>
    <source>
        <strain evidence="1 2">JPCC DA0580</strain>
    </source>
</reference>
<name>A0A1Z5JMM2_FISSO</name>
<dbReference type="InParanoid" id="A0A1Z5JMM2"/>
<keyword evidence="2" id="KW-1185">Reference proteome</keyword>
<dbReference type="OrthoDB" id="10260017at2759"/>
<evidence type="ECO:0008006" key="3">
    <source>
        <dbReference type="Google" id="ProtNLM"/>
    </source>
</evidence>
<evidence type="ECO:0000313" key="1">
    <source>
        <dbReference type="EMBL" id="GAX15234.1"/>
    </source>
</evidence>
<dbReference type="Proteomes" id="UP000198406">
    <property type="component" value="Unassembled WGS sequence"/>
</dbReference>
<accession>A0A1Z5JMM2</accession>
<organism evidence="1 2">
    <name type="scientific">Fistulifera solaris</name>
    <name type="common">Oleaginous diatom</name>
    <dbReference type="NCBI Taxonomy" id="1519565"/>
    <lineage>
        <taxon>Eukaryota</taxon>
        <taxon>Sar</taxon>
        <taxon>Stramenopiles</taxon>
        <taxon>Ochrophyta</taxon>
        <taxon>Bacillariophyta</taxon>
        <taxon>Bacillariophyceae</taxon>
        <taxon>Bacillariophycidae</taxon>
        <taxon>Naviculales</taxon>
        <taxon>Naviculaceae</taxon>
        <taxon>Fistulifera</taxon>
    </lineage>
</organism>
<gene>
    <name evidence="1" type="ORF">FisN_1Hu671</name>
</gene>